<evidence type="ECO:0000313" key="4">
    <source>
        <dbReference type="Proteomes" id="UP000231919"/>
    </source>
</evidence>
<dbReference type="RefSeq" id="WP_100754867.1">
    <property type="nucleotide sequence ID" value="NZ_NPDP01000004.1"/>
</dbReference>
<reference evidence="3 4" key="1">
    <citation type="submission" date="2017-07" db="EMBL/GenBank/DDBJ databases">
        <title>Leptospira spp. isolated from tropical soils.</title>
        <authorList>
            <person name="Thibeaux R."/>
            <person name="Iraola G."/>
            <person name="Ferres I."/>
            <person name="Bierque E."/>
            <person name="Girault D."/>
            <person name="Soupe-Gilbert M.-E."/>
            <person name="Picardeau M."/>
            <person name="Goarant C."/>
        </authorList>
    </citation>
    <scope>NUCLEOTIDE SEQUENCE [LARGE SCALE GENOMIC DNA]</scope>
    <source>
        <strain evidence="3 4">JW2-C-B1</strain>
    </source>
</reference>
<comment type="similarity">
    <text evidence="1">Belongs to the AHA1 family.</text>
</comment>
<dbReference type="Proteomes" id="UP000231919">
    <property type="component" value="Unassembled WGS sequence"/>
</dbReference>
<accession>A0ABX4ND36</accession>
<sequence>MSVQNEVSVETRERELILSRIFDAPKNLVYRVWTDPKHIVFWWGPKDFTNPICEVDLKVGGKYRLVMRSPEGIDYPLQGVYLEIVENEKIVSTDVMDDHPVEWMNELKEKLDGNPDSPNFTATVTFEEYRGKTKVTIRSTFASNKVRDAFQAMGMIEGWSESLVRFEAELYKTKKEY</sequence>
<dbReference type="Gene3D" id="3.30.530.20">
    <property type="match status" value="1"/>
</dbReference>
<name>A0ABX4ND36_9LEPT</name>
<proteinExistence type="inferred from homology"/>
<evidence type="ECO:0000313" key="3">
    <source>
        <dbReference type="EMBL" id="PJZ31282.1"/>
    </source>
</evidence>
<dbReference type="SUPFAM" id="SSF55961">
    <property type="entry name" value="Bet v1-like"/>
    <property type="match status" value="1"/>
</dbReference>
<dbReference type="Pfam" id="PF08327">
    <property type="entry name" value="AHSA1"/>
    <property type="match status" value="1"/>
</dbReference>
<keyword evidence="4" id="KW-1185">Reference proteome</keyword>
<protein>
    <recommendedName>
        <fullName evidence="2">Activator of Hsp90 ATPase homologue 1/2-like C-terminal domain-containing protein</fullName>
    </recommendedName>
</protein>
<dbReference type="InterPro" id="IPR013538">
    <property type="entry name" value="ASHA1/2-like_C"/>
</dbReference>
<evidence type="ECO:0000259" key="2">
    <source>
        <dbReference type="Pfam" id="PF08327"/>
    </source>
</evidence>
<organism evidence="3 4">
    <name type="scientific">Leptospira kmetyi</name>
    <dbReference type="NCBI Taxonomy" id="408139"/>
    <lineage>
        <taxon>Bacteria</taxon>
        <taxon>Pseudomonadati</taxon>
        <taxon>Spirochaetota</taxon>
        <taxon>Spirochaetia</taxon>
        <taxon>Leptospirales</taxon>
        <taxon>Leptospiraceae</taxon>
        <taxon>Leptospira</taxon>
    </lineage>
</organism>
<dbReference type="InterPro" id="IPR023393">
    <property type="entry name" value="START-like_dom_sf"/>
</dbReference>
<dbReference type="EMBL" id="NPDP01000004">
    <property type="protein sequence ID" value="PJZ31282.1"/>
    <property type="molecule type" value="Genomic_DNA"/>
</dbReference>
<comment type="caution">
    <text evidence="3">The sequence shown here is derived from an EMBL/GenBank/DDBJ whole genome shotgun (WGS) entry which is preliminary data.</text>
</comment>
<feature type="domain" description="Activator of Hsp90 ATPase homologue 1/2-like C-terminal" evidence="2">
    <location>
        <begin position="23"/>
        <end position="169"/>
    </location>
</feature>
<evidence type="ECO:0000256" key="1">
    <source>
        <dbReference type="ARBA" id="ARBA00006817"/>
    </source>
</evidence>
<gene>
    <name evidence="3" type="ORF">CH378_03540</name>
</gene>